<dbReference type="EMBL" id="BMVW01000002">
    <property type="protein sequence ID" value="GGZ01699.1"/>
    <property type="molecule type" value="Genomic_DNA"/>
</dbReference>
<organism evidence="2 3">
    <name type="scientific">Streptomyces poonensis</name>
    <dbReference type="NCBI Taxonomy" id="68255"/>
    <lineage>
        <taxon>Bacteria</taxon>
        <taxon>Bacillati</taxon>
        <taxon>Actinomycetota</taxon>
        <taxon>Actinomycetes</taxon>
        <taxon>Kitasatosporales</taxon>
        <taxon>Streptomycetaceae</taxon>
        <taxon>Streptomyces</taxon>
    </lineage>
</organism>
<comment type="caution">
    <text evidence="2">The sequence shown here is derived from an EMBL/GenBank/DDBJ whole genome shotgun (WGS) entry which is preliminary data.</text>
</comment>
<proteinExistence type="predicted"/>
<evidence type="ECO:0000313" key="3">
    <source>
        <dbReference type="Proteomes" id="UP000622166"/>
    </source>
</evidence>
<evidence type="ECO:0000256" key="1">
    <source>
        <dbReference type="SAM" id="MobiDB-lite"/>
    </source>
</evidence>
<dbReference type="Proteomes" id="UP000622166">
    <property type="component" value="Unassembled WGS sequence"/>
</dbReference>
<reference evidence="2" key="2">
    <citation type="submission" date="2020-09" db="EMBL/GenBank/DDBJ databases">
        <authorList>
            <person name="Sun Q."/>
            <person name="Ohkuma M."/>
        </authorList>
    </citation>
    <scope>NUCLEOTIDE SEQUENCE</scope>
    <source>
        <strain evidence="2">JCM 4815</strain>
    </source>
</reference>
<feature type="region of interest" description="Disordered" evidence="1">
    <location>
        <begin position="1"/>
        <end position="57"/>
    </location>
</feature>
<protein>
    <submittedName>
        <fullName evidence="2">Uncharacterized protein</fullName>
    </submittedName>
</protein>
<dbReference type="AlphaFoldDB" id="A0A918PDS8"/>
<name>A0A918PDS8_9ACTN</name>
<sequence>MEGRAGGGETPAPAADATPSSGRTLPPSVAPLDGTCGGAHGAARGEVQADDRGSGAQVPHQVIRLVEVEVLAPGLSVRPVAPLKKQTLTKRIESFVNWATREALTHGLPDQTT</sequence>
<reference evidence="2" key="1">
    <citation type="journal article" date="2014" name="Int. J. Syst. Evol. Microbiol.">
        <title>Complete genome sequence of Corynebacterium casei LMG S-19264T (=DSM 44701T), isolated from a smear-ripened cheese.</title>
        <authorList>
            <consortium name="US DOE Joint Genome Institute (JGI-PGF)"/>
            <person name="Walter F."/>
            <person name="Albersmeier A."/>
            <person name="Kalinowski J."/>
            <person name="Ruckert C."/>
        </authorList>
    </citation>
    <scope>NUCLEOTIDE SEQUENCE</scope>
    <source>
        <strain evidence="2">JCM 4815</strain>
    </source>
</reference>
<accession>A0A918PDS8</accession>
<keyword evidence="3" id="KW-1185">Reference proteome</keyword>
<evidence type="ECO:0000313" key="2">
    <source>
        <dbReference type="EMBL" id="GGZ01699.1"/>
    </source>
</evidence>
<gene>
    <name evidence="2" type="ORF">GCM10010365_20920</name>
</gene>
<feature type="compositionally biased region" description="Low complexity" evidence="1">
    <location>
        <begin position="10"/>
        <end position="22"/>
    </location>
</feature>